<keyword evidence="2 4" id="KW-0238">DNA-binding</keyword>
<dbReference type="Pfam" id="PF17935">
    <property type="entry name" value="TetR_C_27"/>
    <property type="match status" value="1"/>
</dbReference>
<dbReference type="Gene3D" id="1.10.10.60">
    <property type="entry name" value="Homeodomain-like"/>
    <property type="match status" value="1"/>
</dbReference>
<dbReference type="Gene3D" id="1.10.357.10">
    <property type="entry name" value="Tetracycline Repressor, domain 2"/>
    <property type="match status" value="1"/>
</dbReference>
<dbReference type="EMBL" id="VKHP01000021">
    <property type="protein sequence ID" value="NEU95806.1"/>
    <property type="molecule type" value="Genomic_DNA"/>
</dbReference>
<dbReference type="SUPFAM" id="SSF48498">
    <property type="entry name" value="Tetracyclin repressor-like, C-terminal domain"/>
    <property type="match status" value="1"/>
</dbReference>
<keyword evidence="7" id="KW-1185">Reference proteome</keyword>
<dbReference type="InterPro" id="IPR036271">
    <property type="entry name" value="Tet_transcr_reg_TetR-rel_C_sf"/>
</dbReference>
<dbReference type="GO" id="GO:0000976">
    <property type="term" value="F:transcription cis-regulatory region binding"/>
    <property type="evidence" value="ECO:0007669"/>
    <property type="project" value="TreeGrafter"/>
</dbReference>
<evidence type="ECO:0000256" key="3">
    <source>
        <dbReference type="ARBA" id="ARBA00023163"/>
    </source>
</evidence>
<organism evidence="6 7">
    <name type="scientific">Bradyrhizobium uaiense</name>
    <dbReference type="NCBI Taxonomy" id="2594946"/>
    <lineage>
        <taxon>Bacteria</taxon>
        <taxon>Pseudomonadati</taxon>
        <taxon>Pseudomonadota</taxon>
        <taxon>Alphaproteobacteria</taxon>
        <taxon>Hyphomicrobiales</taxon>
        <taxon>Nitrobacteraceae</taxon>
        <taxon>Bradyrhizobium</taxon>
    </lineage>
</organism>
<name>A0A6P1BBF2_9BRAD</name>
<evidence type="ECO:0000313" key="7">
    <source>
        <dbReference type="Proteomes" id="UP000468531"/>
    </source>
</evidence>
<accession>A0A6P1BBF2</accession>
<dbReference type="InterPro" id="IPR041478">
    <property type="entry name" value="TetR_C_27"/>
</dbReference>
<dbReference type="InterPro" id="IPR050109">
    <property type="entry name" value="HTH-type_TetR-like_transc_reg"/>
</dbReference>
<feature type="DNA-binding region" description="H-T-H motif" evidence="4">
    <location>
        <begin position="35"/>
        <end position="54"/>
    </location>
</feature>
<dbReference type="RefSeq" id="WP_163152374.1">
    <property type="nucleotide sequence ID" value="NZ_VKHP01000021.1"/>
</dbReference>
<dbReference type="Pfam" id="PF00440">
    <property type="entry name" value="TetR_N"/>
    <property type="match status" value="1"/>
</dbReference>
<dbReference type="GO" id="GO:0003700">
    <property type="term" value="F:DNA-binding transcription factor activity"/>
    <property type="evidence" value="ECO:0007669"/>
    <property type="project" value="TreeGrafter"/>
</dbReference>
<dbReference type="PANTHER" id="PTHR30055:SF151">
    <property type="entry name" value="TRANSCRIPTIONAL REGULATORY PROTEIN"/>
    <property type="match status" value="1"/>
</dbReference>
<evidence type="ECO:0000259" key="5">
    <source>
        <dbReference type="PROSITE" id="PS50977"/>
    </source>
</evidence>
<evidence type="ECO:0000256" key="2">
    <source>
        <dbReference type="ARBA" id="ARBA00023125"/>
    </source>
</evidence>
<keyword evidence="3" id="KW-0804">Transcription</keyword>
<evidence type="ECO:0000256" key="1">
    <source>
        <dbReference type="ARBA" id="ARBA00023015"/>
    </source>
</evidence>
<dbReference type="AlphaFoldDB" id="A0A6P1BBF2"/>
<dbReference type="Proteomes" id="UP000468531">
    <property type="component" value="Unassembled WGS sequence"/>
</dbReference>
<dbReference type="SUPFAM" id="SSF46689">
    <property type="entry name" value="Homeodomain-like"/>
    <property type="match status" value="1"/>
</dbReference>
<sequence length="216" mass="23841">MREQIDERTRNADGRYRIVQAAKTLYCQIGHNKTTVADIGRSLSMSSANVYRFFHSKRAIEEAVVGEVLDDILSAAAEAGRSGGSALRRLTTILKAIAECNEGRPAKDRRLQDLVALAVRQNWFVVLAYEDQIRGLVRPVIGTGQENGELRDGNPMALTRCLLAAMDVYLDPSRTGVTTLRPSFDEMLSFCTGALRRTPLVQALKIASHLELPVGR</sequence>
<evidence type="ECO:0000256" key="4">
    <source>
        <dbReference type="PROSITE-ProRule" id="PRU00335"/>
    </source>
</evidence>
<gene>
    <name evidence="6" type="ORF">FNJ47_08175</name>
</gene>
<comment type="caution">
    <text evidence="6">The sequence shown here is derived from an EMBL/GenBank/DDBJ whole genome shotgun (WGS) entry which is preliminary data.</text>
</comment>
<keyword evidence="1" id="KW-0805">Transcription regulation</keyword>
<dbReference type="InterPro" id="IPR001647">
    <property type="entry name" value="HTH_TetR"/>
</dbReference>
<dbReference type="InterPro" id="IPR009057">
    <property type="entry name" value="Homeodomain-like_sf"/>
</dbReference>
<reference evidence="6 7" key="1">
    <citation type="journal article" date="2020" name="Arch. Microbiol.">
        <title>Bradyrhizobium uaiense sp. nov., a new highly efficient cowpea symbiont.</title>
        <authorList>
            <person name="Cabral Michel D."/>
            <person name="Azarias Guimaraes A."/>
            <person name="Martins da Costa E."/>
            <person name="Soares de Carvalho T."/>
            <person name="Balsanelli E."/>
            <person name="Willems A."/>
            <person name="Maltempi de Souza E."/>
            <person name="de Souza Moreira F.M."/>
        </authorList>
    </citation>
    <scope>NUCLEOTIDE SEQUENCE [LARGE SCALE GENOMIC DNA]</scope>
    <source>
        <strain evidence="6 7">UFLA 03-164</strain>
    </source>
</reference>
<protein>
    <submittedName>
        <fullName evidence="6">TetR/AcrR family transcriptional regulator</fullName>
    </submittedName>
</protein>
<evidence type="ECO:0000313" key="6">
    <source>
        <dbReference type="EMBL" id="NEU95806.1"/>
    </source>
</evidence>
<feature type="domain" description="HTH tetR-type" evidence="5">
    <location>
        <begin position="12"/>
        <end position="72"/>
    </location>
</feature>
<proteinExistence type="predicted"/>
<dbReference type="PANTHER" id="PTHR30055">
    <property type="entry name" value="HTH-TYPE TRANSCRIPTIONAL REGULATOR RUTR"/>
    <property type="match status" value="1"/>
</dbReference>
<dbReference type="PROSITE" id="PS50977">
    <property type="entry name" value="HTH_TETR_2"/>
    <property type="match status" value="1"/>
</dbReference>